<gene>
    <name evidence="2" type="ORF">GCM10010246_17000</name>
</gene>
<evidence type="ECO:0000259" key="1">
    <source>
        <dbReference type="Pfam" id="PF01814"/>
    </source>
</evidence>
<dbReference type="PANTHER" id="PTHR35585">
    <property type="entry name" value="HHE DOMAIN PROTEIN (AFU_ORTHOLOGUE AFUA_4G00730)"/>
    <property type="match status" value="1"/>
</dbReference>
<sequence length="194" mass="21986">MTDRTQRGATSTDEDVVALLTHQHDIIREMLQQVERATGDARRDAFRRLVHMLAVHETAEEEVVHPTARRAFEGGEQVVRERLEEERQAKEKLSRLESMNHEDPEFMPLFITLRDAVLRHAEAEEQQEFTQLRAHTDAKRLTRMASAVKAAEAVAPTHPHPGTESAAKNLALGPIASIMDRTRDAVRNAMEKRG</sequence>
<protein>
    <submittedName>
        <fullName evidence="2">Hemerythrin domain-containing protein</fullName>
    </submittedName>
</protein>
<proteinExistence type="predicted"/>
<organism evidence="2 3">
    <name type="scientific">Streptomyces cuspidosporus</name>
    <dbReference type="NCBI Taxonomy" id="66882"/>
    <lineage>
        <taxon>Bacteria</taxon>
        <taxon>Bacillati</taxon>
        <taxon>Actinomycetota</taxon>
        <taxon>Actinomycetes</taxon>
        <taxon>Kitasatosporales</taxon>
        <taxon>Streptomycetaceae</taxon>
        <taxon>Streptomyces</taxon>
    </lineage>
</organism>
<dbReference type="InterPro" id="IPR012312">
    <property type="entry name" value="Hemerythrin-like"/>
</dbReference>
<accession>A0ABP5SLA7</accession>
<evidence type="ECO:0000313" key="3">
    <source>
        <dbReference type="Proteomes" id="UP001500253"/>
    </source>
</evidence>
<name>A0ABP5SLA7_9ACTN</name>
<dbReference type="EMBL" id="BAAASD010000005">
    <property type="protein sequence ID" value="GAA2333850.1"/>
    <property type="molecule type" value="Genomic_DNA"/>
</dbReference>
<feature type="domain" description="Hemerythrin-like" evidence="1">
    <location>
        <begin position="16"/>
        <end position="131"/>
    </location>
</feature>
<dbReference type="Proteomes" id="UP001500253">
    <property type="component" value="Unassembled WGS sequence"/>
</dbReference>
<dbReference type="PANTHER" id="PTHR35585:SF1">
    <property type="entry name" value="HHE DOMAIN PROTEIN (AFU_ORTHOLOGUE AFUA_4G00730)"/>
    <property type="match status" value="1"/>
</dbReference>
<comment type="caution">
    <text evidence="2">The sequence shown here is derived from an EMBL/GenBank/DDBJ whole genome shotgun (WGS) entry which is preliminary data.</text>
</comment>
<evidence type="ECO:0000313" key="2">
    <source>
        <dbReference type="EMBL" id="GAA2333850.1"/>
    </source>
</evidence>
<reference evidence="3" key="1">
    <citation type="journal article" date="2019" name="Int. J. Syst. Evol. Microbiol.">
        <title>The Global Catalogue of Microorganisms (GCM) 10K type strain sequencing project: providing services to taxonomists for standard genome sequencing and annotation.</title>
        <authorList>
            <consortium name="The Broad Institute Genomics Platform"/>
            <consortium name="The Broad Institute Genome Sequencing Center for Infectious Disease"/>
            <person name="Wu L."/>
            <person name="Ma J."/>
        </authorList>
    </citation>
    <scope>NUCLEOTIDE SEQUENCE [LARGE SCALE GENOMIC DNA]</scope>
    <source>
        <strain evidence="3">JCM 4316</strain>
    </source>
</reference>
<dbReference type="Pfam" id="PF01814">
    <property type="entry name" value="Hemerythrin"/>
    <property type="match status" value="1"/>
</dbReference>
<dbReference type="CDD" id="cd12108">
    <property type="entry name" value="Hr-like"/>
    <property type="match status" value="1"/>
</dbReference>
<keyword evidence="3" id="KW-1185">Reference proteome</keyword>
<dbReference type="RefSeq" id="WP_346173846.1">
    <property type="nucleotide sequence ID" value="NZ_BAAASD010000005.1"/>
</dbReference>
<dbReference type="Gene3D" id="1.20.120.520">
    <property type="entry name" value="nmb1532 protein domain like"/>
    <property type="match status" value="1"/>
</dbReference>